<evidence type="ECO:0000313" key="1">
    <source>
        <dbReference type="EMBL" id="CAH0366400.1"/>
    </source>
</evidence>
<keyword evidence="2" id="KW-1185">Reference proteome</keyword>
<proteinExistence type="predicted"/>
<reference evidence="1" key="1">
    <citation type="submission" date="2021-11" db="EMBL/GenBank/DDBJ databases">
        <authorList>
            <consortium name="Genoscope - CEA"/>
            <person name="William W."/>
        </authorList>
    </citation>
    <scope>NUCLEOTIDE SEQUENCE</scope>
</reference>
<gene>
    <name evidence="1" type="ORF">PECAL_1P28920</name>
</gene>
<dbReference type="AlphaFoldDB" id="A0A8J2WUS2"/>
<dbReference type="Proteomes" id="UP000789595">
    <property type="component" value="Unassembled WGS sequence"/>
</dbReference>
<evidence type="ECO:0000313" key="2">
    <source>
        <dbReference type="Proteomes" id="UP000789595"/>
    </source>
</evidence>
<sequence>MKRLLILCSSAYAFIRPPAISSSRGPLLHAATLSELDLQSWCENAGINADKLSFDGDSATVKQDVAALEVLARVPRSLTLSAPRRKDWPGKLTAAAIEAMEEGGDLGSWVRSWRGGGWATSSDDLEARDKETVDSLLATGSDNDFEIFKKFGMKCHPAVDRAAYRLSALCRHRNEKAARAALVERGYAWRECREALIPLVRNPTRTEGTARRRRELDAAELYSRALSRAARVGDDIVVCPLYDTLRDGAAGATATLVEDPGGDDLLVVASRALVAGDAITRDYGRAPSLGFIDGSDADPGSESEVLRRLLQFGSYPQWSS</sequence>
<dbReference type="OrthoDB" id="10265680at2759"/>
<protein>
    <submittedName>
        <fullName evidence="1">Uncharacterized protein</fullName>
    </submittedName>
</protein>
<dbReference type="EMBL" id="CAKKNE010000001">
    <property type="protein sequence ID" value="CAH0366400.1"/>
    <property type="molecule type" value="Genomic_DNA"/>
</dbReference>
<accession>A0A8J2WUS2</accession>
<comment type="caution">
    <text evidence="1">The sequence shown here is derived from an EMBL/GenBank/DDBJ whole genome shotgun (WGS) entry which is preliminary data.</text>
</comment>
<organism evidence="1 2">
    <name type="scientific">Pelagomonas calceolata</name>
    <dbReference type="NCBI Taxonomy" id="35677"/>
    <lineage>
        <taxon>Eukaryota</taxon>
        <taxon>Sar</taxon>
        <taxon>Stramenopiles</taxon>
        <taxon>Ochrophyta</taxon>
        <taxon>Pelagophyceae</taxon>
        <taxon>Pelagomonadales</taxon>
        <taxon>Pelagomonadaceae</taxon>
        <taxon>Pelagomonas</taxon>
    </lineage>
</organism>
<name>A0A8J2WUS2_9STRA</name>